<sequence length="229" mass="25777">MMARPDQPLDTDQLKRVGSQIGSNPAGIYEDANGRRYYIKTLESAALARNEYLAAQLYQLAGAPTLTYLLTWDSHQIATRWLQLDKRYLAHFSKNEREQAQSWLGVHAWTANWDALGLQGDNQGVFQGQVLTLDLGGALAFRAQGDPKGKAFGDQVEEIDRLRNNPHNLLATELFGAMSLDAVKRSIERVTQIPERQILDRVRRHAGSEALALKMIARRDWLADHLTTL</sequence>
<keyword evidence="3" id="KW-1185">Reference proteome</keyword>
<feature type="region of interest" description="Disordered" evidence="1">
    <location>
        <begin position="1"/>
        <end position="20"/>
    </location>
</feature>
<dbReference type="OrthoDB" id="9806482at2"/>
<evidence type="ECO:0000256" key="1">
    <source>
        <dbReference type="SAM" id="MobiDB-lite"/>
    </source>
</evidence>
<dbReference type="RefSeq" id="WP_104002218.1">
    <property type="nucleotide sequence ID" value="NZ_FNVQ01000001.1"/>
</dbReference>
<evidence type="ECO:0000313" key="2">
    <source>
        <dbReference type="EMBL" id="SEG08074.1"/>
    </source>
</evidence>
<proteinExistence type="predicted"/>
<evidence type="ECO:0000313" key="3">
    <source>
        <dbReference type="Proteomes" id="UP000236745"/>
    </source>
</evidence>
<dbReference type="Proteomes" id="UP000236745">
    <property type="component" value="Unassembled WGS sequence"/>
</dbReference>
<organism evidence="2 3">
    <name type="scientific">Marinobacterium lutimaris</name>
    <dbReference type="NCBI Taxonomy" id="568106"/>
    <lineage>
        <taxon>Bacteria</taxon>
        <taxon>Pseudomonadati</taxon>
        <taxon>Pseudomonadota</taxon>
        <taxon>Gammaproteobacteria</taxon>
        <taxon>Oceanospirillales</taxon>
        <taxon>Oceanospirillaceae</taxon>
        <taxon>Marinobacterium</taxon>
    </lineage>
</organism>
<dbReference type="AlphaFoldDB" id="A0A1H5X8J5"/>
<protein>
    <recommendedName>
        <fullName evidence="4">HipA-like C-terminal domain-containing protein</fullName>
    </recommendedName>
</protein>
<evidence type="ECO:0008006" key="4">
    <source>
        <dbReference type="Google" id="ProtNLM"/>
    </source>
</evidence>
<accession>A0A1H5X8J5</accession>
<name>A0A1H5X8J5_9GAMM</name>
<dbReference type="EMBL" id="FNVQ01000001">
    <property type="protein sequence ID" value="SEG08074.1"/>
    <property type="molecule type" value="Genomic_DNA"/>
</dbReference>
<gene>
    <name evidence="2" type="ORF">SAMN05444390_1011305</name>
</gene>
<reference evidence="2 3" key="1">
    <citation type="submission" date="2016-10" db="EMBL/GenBank/DDBJ databases">
        <authorList>
            <person name="de Groot N.N."/>
        </authorList>
    </citation>
    <scope>NUCLEOTIDE SEQUENCE [LARGE SCALE GENOMIC DNA]</scope>
    <source>
        <strain evidence="2 3">DSM 22012</strain>
    </source>
</reference>